<evidence type="ECO:0000313" key="2">
    <source>
        <dbReference type="EMBL" id="HHQ15293.1"/>
    </source>
</evidence>
<dbReference type="PANTHER" id="PTHR35792">
    <property type="entry name" value="GENERAL STRESS PROTEIN"/>
    <property type="match status" value="1"/>
</dbReference>
<protein>
    <submittedName>
        <fullName evidence="2">YtxH domain-containing protein</fullName>
    </submittedName>
</protein>
<gene>
    <name evidence="2" type="ORF">ENM15_00465</name>
</gene>
<dbReference type="SUPFAM" id="SSF58113">
    <property type="entry name" value="Apolipoprotein A-I"/>
    <property type="match status" value="1"/>
</dbReference>
<dbReference type="AlphaFoldDB" id="A0A7V5XFF3"/>
<accession>A0A7V5XFF3</accession>
<keyword evidence="1" id="KW-0175">Coiled coil</keyword>
<dbReference type="Pfam" id="PF12732">
    <property type="entry name" value="YtxH"/>
    <property type="match status" value="1"/>
</dbReference>
<sequence>MGEKKTIFLAFLVGFVAGGITALLLAPASGEEVRRKIKDEVERTTEKLKAEAEALKEKAEELSVKAKEVLKTKKEEIKEAIEKGKEAIKEKKEELASKLLKKEEEI</sequence>
<evidence type="ECO:0000256" key="1">
    <source>
        <dbReference type="SAM" id="Coils"/>
    </source>
</evidence>
<dbReference type="Gene3D" id="1.20.120.20">
    <property type="entry name" value="Apolipoprotein"/>
    <property type="match status" value="1"/>
</dbReference>
<dbReference type="InterPro" id="IPR024623">
    <property type="entry name" value="YtxH"/>
</dbReference>
<feature type="coiled-coil region" evidence="1">
    <location>
        <begin position="34"/>
        <end position="105"/>
    </location>
</feature>
<reference evidence="2" key="1">
    <citation type="journal article" date="2020" name="mSystems">
        <title>Genome- and Community-Level Interaction Insights into Carbon Utilization and Element Cycling Functions of Hydrothermarchaeota in Hydrothermal Sediment.</title>
        <authorList>
            <person name="Zhou Z."/>
            <person name="Liu Y."/>
            <person name="Xu W."/>
            <person name="Pan J."/>
            <person name="Luo Z.H."/>
            <person name="Li M."/>
        </authorList>
    </citation>
    <scope>NUCLEOTIDE SEQUENCE [LARGE SCALE GENOMIC DNA]</scope>
    <source>
        <strain evidence="2">SpSt-106</strain>
    </source>
</reference>
<proteinExistence type="predicted"/>
<dbReference type="EMBL" id="DRWR01000012">
    <property type="protein sequence ID" value="HHQ15293.1"/>
    <property type="molecule type" value="Genomic_DNA"/>
</dbReference>
<name>A0A7V5XFF3_9BACT</name>
<dbReference type="InterPro" id="IPR052928">
    <property type="entry name" value="Desiccation-related_membrane"/>
</dbReference>
<organism evidence="2">
    <name type="scientific">Thermodesulfobacterium geofontis</name>
    <dbReference type="NCBI Taxonomy" id="1295609"/>
    <lineage>
        <taxon>Bacteria</taxon>
        <taxon>Pseudomonadati</taxon>
        <taxon>Thermodesulfobacteriota</taxon>
        <taxon>Thermodesulfobacteria</taxon>
        <taxon>Thermodesulfobacteriales</taxon>
        <taxon>Thermodesulfobacteriaceae</taxon>
        <taxon>Thermodesulfobacterium</taxon>
    </lineage>
</organism>
<dbReference type="PANTHER" id="PTHR35792:SF2">
    <property type="entry name" value="GENERAL STRESS PROTEIN"/>
    <property type="match status" value="1"/>
</dbReference>
<comment type="caution">
    <text evidence="2">The sequence shown here is derived from an EMBL/GenBank/DDBJ whole genome shotgun (WGS) entry which is preliminary data.</text>
</comment>